<dbReference type="SUPFAM" id="SSF90229">
    <property type="entry name" value="CCCH zinc finger"/>
    <property type="match status" value="1"/>
</dbReference>
<evidence type="ECO:0000256" key="1">
    <source>
        <dbReference type="ARBA" id="ARBA00022723"/>
    </source>
</evidence>
<dbReference type="AlphaFoldDB" id="A0A6C0CKR0"/>
<dbReference type="SMART" id="SM00356">
    <property type="entry name" value="ZnF_C3H1"/>
    <property type="match status" value="1"/>
</dbReference>
<dbReference type="InterPro" id="IPR000571">
    <property type="entry name" value="Znf_CCCH"/>
</dbReference>
<proteinExistence type="predicted"/>
<organism evidence="5">
    <name type="scientific">viral metagenome</name>
    <dbReference type="NCBI Taxonomy" id="1070528"/>
    <lineage>
        <taxon>unclassified sequences</taxon>
        <taxon>metagenomes</taxon>
        <taxon>organismal metagenomes</taxon>
    </lineage>
</organism>
<evidence type="ECO:0000313" key="5">
    <source>
        <dbReference type="EMBL" id="QHT04742.1"/>
    </source>
</evidence>
<protein>
    <recommendedName>
        <fullName evidence="4">C3H1-type domain-containing protein</fullName>
    </recommendedName>
</protein>
<keyword evidence="1" id="KW-0479">Metal-binding</keyword>
<sequence>MSENTPTDTTVMPLSEVYRAETPAVDETPQVETVVETPDEIPVVEEPRKMAKEMCKFYLKGYCRNGDECTYAHGTSELTPQSRANFWKMWNMFHNNVLPYFQPQHPRRHNQPKQS</sequence>
<accession>A0A6C0CKR0</accession>
<keyword evidence="3" id="KW-0862">Zinc</keyword>
<dbReference type="Gene3D" id="4.10.1000.10">
    <property type="entry name" value="Zinc finger, CCCH-type"/>
    <property type="match status" value="1"/>
</dbReference>
<dbReference type="Pfam" id="PF18345">
    <property type="entry name" value="zf_CCCH_4"/>
    <property type="match status" value="1"/>
</dbReference>
<dbReference type="InterPro" id="IPR036855">
    <property type="entry name" value="Znf_CCCH_sf"/>
</dbReference>
<evidence type="ECO:0000259" key="4">
    <source>
        <dbReference type="PROSITE" id="PS50103"/>
    </source>
</evidence>
<evidence type="ECO:0000256" key="3">
    <source>
        <dbReference type="ARBA" id="ARBA00022833"/>
    </source>
</evidence>
<reference evidence="5" key="1">
    <citation type="journal article" date="2020" name="Nature">
        <title>Giant virus diversity and host interactions through global metagenomics.</title>
        <authorList>
            <person name="Schulz F."/>
            <person name="Roux S."/>
            <person name="Paez-Espino D."/>
            <person name="Jungbluth S."/>
            <person name="Walsh D.A."/>
            <person name="Denef V.J."/>
            <person name="McMahon K.D."/>
            <person name="Konstantinidis K.T."/>
            <person name="Eloe-Fadrosh E.A."/>
            <person name="Kyrpides N.C."/>
            <person name="Woyke T."/>
        </authorList>
    </citation>
    <scope>NUCLEOTIDE SEQUENCE</scope>
    <source>
        <strain evidence="5">GVMAG-M-3300021343-4</strain>
    </source>
</reference>
<evidence type="ECO:0000256" key="2">
    <source>
        <dbReference type="ARBA" id="ARBA00022771"/>
    </source>
</evidence>
<dbReference type="EMBL" id="MN739437">
    <property type="protein sequence ID" value="QHT04742.1"/>
    <property type="molecule type" value="Genomic_DNA"/>
</dbReference>
<feature type="domain" description="C3H1-type" evidence="4">
    <location>
        <begin position="49"/>
        <end position="76"/>
    </location>
</feature>
<name>A0A6C0CKR0_9ZZZZ</name>
<dbReference type="PROSITE" id="PS50103">
    <property type="entry name" value="ZF_C3H1"/>
    <property type="match status" value="1"/>
</dbReference>
<keyword evidence="2" id="KW-0863">Zinc-finger</keyword>
<dbReference type="GO" id="GO:0008270">
    <property type="term" value="F:zinc ion binding"/>
    <property type="evidence" value="ECO:0007669"/>
    <property type="project" value="UniProtKB-KW"/>
</dbReference>